<dbReference type="InterPro" id="IPR018673">
    <property type="entry name" value="DUF2141"/>
</dbReference>
<evidence type="ECO:0000256" key="1">
    <source>
        <dbReference type="SAM" id="SignalP"/>
    </source>
</evidence>
<evidence type="ECO:0000313" key="2">
    <source>
        <dbReference type="EMBL" id="MBO0931984.1"/>
    </source>
</evidence>
<organism evidence="2 3">
    <name type="scientific">Fibrella aquatilis</name>
    <dbReference type="NCBI Taxonomy" id="2817059"/>
    <lineage>
        <taxon>Bacteria</taxon>
        <taxon>Pseudomonadati</taxon>
        <taxon>Bacteroidota</taxon>
        <taxon>Cytophagia</taxon>
        <taxon>Cytophagales</taxon>
        <taxon>Spirosomataceae</taxon>
        <taxon>Fibrella</taxon>
    </lineage>
</organism>
<dbReference type="Proteomes" id="UP000664795">
    <property type="component" value="Unassembled WGS sequence"/>
</dbReference>
<keyword evidence="1" id="KW-0732">Signal</keyword>
<name>A0A939G4K1_9BACT</name>
<comment type="caution">
    <text evidence="2">The sequence shown here is derived from an EMBL/GenBank/DDBJ whole genome shotgun (WGS) entry which is preliminary data.</text>
</comment>
<dbReference type="EMBL" id="JAFMYU010000009">
    <property type="protein sequence ID" value="MBO0931984.1"/>
    <property type="molecule type" value="Genomic_DNA"/>
</dbReference>
<feature type="signal peptide" evidence="1">
    <location>
        <begin position="1"/>
        <end position="19"/>
    </location>
</feature>
<protein>
    <submittedName>
        <fullName evidence="2">DUF2141 domain-containing protein</fullName>
    </submittedName>
</protein>
<sequence>MNAYLIGWHLLLWSLMTSAQSAKVRIDVTGVAVGKGPVVVNIYDSADHFFKQAAYTKTVNDAQSTVTVLFDLPAGRYALSVYQDTNNNKRLDQGWFNVPTEPVGFGNNFRPRLSAPRFEDCAVLVNNDDNQFTVNLFKVF</sequence>
<accession>A0A939G4K1</accession>
<dbReference type="Pfam" id="PF09912">
    <property type="entry name" value="DUF2141"/>
    <property type="match status" value="1"/>
</dbReference>
<reference evidence="2 3" key="1">
    <citation type="submission" date="2021-03" db="EMBL/GenBank/DDBJ databases">
        <title>Fibrella sp. HMF5036 genome sequencing and assembly.</title>
        <authorList>
            <person name="Kang H."/>
            <person name="Kim H."/>
            <person name="Bae S."/>
            <person name="Joh K."/>
        </authorList>
    </citation>
    <scope>NUCLEOTIDE SEQUENCE [LARGE SCALE GENOMIC DNA]</scope>
    <source>
        <strain evidence="2 3">HMF5036</strain>
    </source>
</reference>
<gene>
    <name evidence="2" type="ORF">J2I48_13320</name>
</gene>
<proteinExistence type="predicted"/>
<dbReference type="AlphaFoldDB" id="A0A939G4K1"/>
<keyword evidence="3" id="KW-1185">Reference proteome</keyword>
<feature type="chain" id="PRO_5037646126" evidence="1">
    <location>
        <begin position="20"/>
        <end position="140"/>
    </location>
</feature>
<evidence type="ECO:0000313" key="3">
    <source>
        <dbReference type="Proteomes" id="UP000664795"/>
    </source>
</evidence>
<dbReference type="RefSeq" id="WP_207335952.1">
    <property type="nucleotide sequence ID" value="NZ_JAFMYU010000009.1"/>
</dbReference>